<sequence>VSHKAASIVKQALAPGAVVFFFPEGLLFSRQATYHAIQGQLRALKGVECLSMYSTKPSPALIVEVLFGGLAHARKAIYFGIKVKDIIYQASPLDATAATVLTRVQLDFSSMPNCDTLISYLIQFVQ</sequence>
<proteinExistence type="predicted"/>
<protein>
    <submittedName>
        <fullName evidence="1">Uncharacterized protein</fullName>
    </submittedName>
</protein>
<dbReference type="EMBL" id="KV922041">
    <property type="protein sequence ID" value="ORE02601.1"/>
    <property type="molecule type" value="Genomic_DNA"/>
</dbReference>
<dbReference type="Proteomes" id="UP000242414">
    <property type="component" value="Unassembled WGS sequence"/>
</dbReference>
<evidence type="ECO:0000313" key="1">
    <source>
        <dbReference type="EMBL" id="ORE02601.1"/>
    </source>
</evidence>
<name>A0A1X0QS91_RHIZD</name>
<feature type="non-terminal residue" evidence="1">
    <location>
        <position position="1"/>
    </location>
</feature>
<gene>
    <name evidence="1" type="ORF">BCV72DRAFT_214928</name>
</gene>
<dbReference type="VEuPathDB" id="FungiDB:BCV72DRAFT_214928"/>
<dbReference type="AlphaFoldDB" id="A0A1X0QS91"/>
<organism evidence="1">
    <name type="scientific">Rhizopus microsporus var. microsporus</name>
    <dbReference type="NCBI Taxonomy" id="86635"/>
    <lineage>
        <taxon>Eukaryota</taxon>
        <taxon>Fungi</taxon>
        <taxon>Fungi incertae sedis</taxon>
        <taxon>Mucoromycota</taxon>
        <taxon>Mucoromycotina</taxon>
        <taxon>Mucoromycetes</taxon>
        <taxon>Mucorales</taxon>
        <taxon>Mucorineae</taxon>
        <taxon>Rhizopodaceae</taxon>
        <taxon>Rhizopus</taxon>
    </lineage>
</organism>
<reference evidence="1" key="1">
    <citation type="journal article" date="2016" name="Proc. Natl. Acad. Sci. U.S.A.">
        <title>Lipid metabolic changes in an early divergent fungus govern the establishment of a mutualistic symbiosis with endobacteria.</title>
        <authorList>
            <person name="Lastovetsky O.A."/>
            <person name="Gaspar M.L."/>
            <person name="Mondo S.J."/>
            <person name="LaButti K.M."/>
            <person name="Sandor L."/>
            <person name="Grigoriev I.V."/>
            <person name="Henry S.A."/>
            <person name="Pawlowska T.E."/>
        </authorList>
    </citation>
    <scope>NUCLEOTIDE SEQUENCE [LARGE SCALE GENOMIC DNA]</scope>
    <source>
        <strain evidence="1">ATCC 52814</strain>
    </source>
</reference>
<accession>A0A1X0QS91</accession>